<dbReference type="STRING" id="158190.SpiGrapes_2661"/>
<evidence type="ECO:0000256" key="3">
    <source>
        <dbReference type="ARBA" id="ARBA00022755"/>
    </source>
</evidence>
<dbReference type="Gene3D" id="3.60.20.20">
    <property type="entry name" value="Inosine monophosphate cyclohydrolase-like"/>
    <property type="match status" value="1"/>
</dbReference>
<dbReference type="HOGENOM" id="CLU_052506_0_0_12"/>
<evidence type="ECO:0000259" key="6">
    <source>
        <dbReference type="Pfam" id="PF07826"/>
    </source>
</evidence>
<dbReference type="InterPro" id="IPR036795">
    <property type="entry name" value="IMP_cyclohydrolase-like_sf"/>
</dbReference>
<dbReference type="GO" id="GO:0003937">
    <property type="term" value="F:IMP cyclohydrolase activity"/>
    <property type="evidence" value="ECO:0007669"/>
    <property type="project" value="InterPro"/>
</dbReference>
<dbReference type="HAMAP" id="MF_01930">
    <property type="entry name" value="PurN"/>
    <property type="match status" value="1"/>
</dbReference>
<feature type="binding site" evidence="4">
    <location>
        <position position="108"/>
    </location>
    <ligand>
        <name>(6R)-10-formyltetrahydrofolate</name>
        <dbReference type="ChEBI" id="CHEBI:195366"/>
    </ligand>
</feature>
<dbReference type="KEGG" id="sgp:SpiGrapes_2661"/>
<dbReference type="EMBL" id="CP003155">
    <property type="protein sequence ID" value="AEV30421.1"/>
    <property type="molecule type" value="Genomic_DNA"/>
</dbReference>
<accession>G8QVA6</accession>
<sequence>MLKRIAVLCSGGGTNLQALFDAQANGTLKSGFVCLVIANKKDAYALKRAEGQRIATLVIEKHKGQASLFEQRLSEALKENSIDLVVLAGFLCILSPSFVRNYPNRIINIHPSLIPSFCGKGYYGLTVHRAALEYGVKVTGATVHYVNEIPDGGAIIAQKAVSVLPGDTPESLQKRVMEQAEWVLLPQCVETLCAERGAEMDLKQLLKGNRYPGRGILVGVSEDNQAVVAYFIMGRSENSRNRIFREQADGLKTEAFDPKRVEDPSLIIYSPVRSVGNFLIVTNGDQSDTIYDFLSEGKTFEQALQTRCYEPDEPNYTPRISAVVKMGKPFGYSLSILKRNNGECERLFYQYDKPEKGTGHLIHTYESDGAPLPPFEGPPKKVSLAGSIDAFTEDLWDSLDSENRISLFVRYTNLENGKSEQRIINKNKR</sequence>
<dbReference type="GO" id="GO:0005737">
    <property type="term" value="C:cytoplasm"/>
    <property type="evidence" value="ECO:0007669"/>
    <property type="project" value="TreeGrafter"/>
</dbReference>
<comment type="caution">
    <text evidence="4">Lacks conserved residue(s) required for the propagation of feature annotation.</text>
</comment>
<gene>
    <name evidence="4" type="primary">purN</name>
    <name evidence="7" type="ordered locus">SpiGrapes_2661</name>
</gene>
<feature type="domain" description="Formyl transferase N-terminal" evidence="5">
    <location>
        <begin position="3"/>
        <end position="184"/>
    </location>
</feature>
<protein>
    <recommendedName>
        <fullName evidence="4">Phosphoribosylglycinamide formyltransferase</fullName>
        <ecNumber evidence="4">2.1.2.2</ecNumber>
    </recommendedName>
    <alternativeName>
        <fullName evidence="4">5'-phosphoribosylglycinamide transformylase</fullName>
    </alternativeName>
    <alternativeName>
        <fullName evidence="4">GAR transformylase</fullName>
        <shortName evidence="4">GART</shortName>
    </alternativeName>
</protein>
<feature type="active site" description="Proton donor" evidence="4">
    <location>
        <position position="110"/>
    </location>
</feature>
<name>G8QVA6_SPHPG</name>
<reference evidence="7 8" key="1">
    <citation type="submission" date="2011-11" db="EMBL/GenBank/DDBJ databases">
        <title>Complete sequence of Spirochaeta sp. grapes.</title>
        <authorList>
            <consortium name="US DOE Joint Genome Institute"/>
            <person name="Lucas S."/>
            <person name="Han J."/>
            <person name="Lapidus A."/>
            <person name="Cheng J.-F."/>
            <person name="Goodwin L."/>
            <person name="Pitluck S."/>
            <person name="Peters L."/>
            <person name="Ovchinnikova G."/>
            <person name="Munk A.C."/>
            <person name="Detter J.C."/>
            <person name="Han C."/>
            <person name="Tapia R."/>
            <person name="Land M."/>
            <person name="Hauser L."/>
            <person name="Kyrpides N."/>
            <person name="Ivanova N."/>
            <person name="Pagani I."/>
            <person name="Ritalahtilisa K."/>
            <person name="Loeffler F."/>
            <person name="Woyke T."/>
        </authorList>
    </citation>
    <scope>NUCLEOTIDE SEQUENCE [LARGE SCALE GENOMIC DNA]</scope>
    <source>
        <strain evidence="8">ATCC BAA-1885 / DSM 22778 / Grapes</strain>
    </source>
</reference>
<dbReference type="InterPro" id="IPR002376">
    <property type="entry name" value="Formyl_transf_N"/>
</dbReference>
<proteinExistence type="inferred from homology"/>
<organism evidence="7 8">
    <name type="scientific">Sphaerochaeta pleomorpha (strain ATCC BAA-1885 / DSM 22778 / Grapes)</name>
    <dbReference type="NCBI Taxonomy" id="158190"/>
    <lineage>
        <taxon>Bacteria</taxon>
        <taxon>Pseudomonadati</taxon>
        <taxon>Spirochaetota</taxon>
        <taxon>Spirochaetia</taxon>
        <taxon>Spirochaetales</taxon>
        <taxon>Sphaerochaetaceae</taxon>
        <taxon>Sphaerochaeta</taxon>
    </lineage>
</organism>
<evidence type="ECO:0000259" key="5">
    <source>
        <dbReference type="Pfam" id="PF00551"/>
    </source>
</evidence>
<evidence type="ECO:0000313" key="8">
    <source>
        <dbReference type="Proteomes" id="UP000005632"/>
    </source>
</evidence>
<dbReference type="Pfam" id="PF00551">
    <property type="entry name" value="Formyl_trans_N"/>
    <property type="match status" value="1"/>
</dbReference>
<dbReference type="PANTHER" id="PTHR43369">
    <property type="entry name" value="PHOSPHORIBOSYLGLYCINAMIDE FORMYLTRANSFERASE"/>
    <property type="match status" value="1"/>
</dbReference>
<evidence type="ECO:0000313" key="7">
    <source>
        <dbReference type="EMBL" id="AEV30421.1"/>
    </source>
</evidence>
<dbReference type="PANTHER" id="PTHR43369:SF2">
    <property type="entry name" value="PHOSPHORIBOSYLGLYCINAMIDE FORMYLTRANSFERASE"/>
    <property type="match status" value="1"/>
</dbReference>
<keyword evidence="8" id="KW-1185">Reference proteome</keyword>
<dbReference type="NCBIfam" id="TIGR00639">
    <property type="entry name" value="PurN"/>
    <property type="match status" value="1"/>
</dbReference>
<dbReference type="SUPFAM" id="SSF53328">
    <property type="entry name" value="Formyltransferase"/>
    <property type="match status" value="1"/>
</dbReference>
<comment type="pathway">
    <text evidence="1 4">Purine metabolism; IMP biosynthesis via de novo pathway; N(2)-formyl-N(1)-(5-phospho-D-ribosyl)glycinamide from N(1)-(5-phospho-D-ribosyl)glycinamide (10-formyl THF route): step 1/1.</text>
</comment>
<dbReference type="EC" id="2.1.2.2" evidence="4"/>
<dbReference type="UniPathway" id="UPA00074">
    <property type="reaction ID" value="UER00126"/>
</dbReference>
<evidence type="ECO:0000256" key="4">
    <source>
        <dbReference type="HAMAP-Rule" id="MF_01930"/>
    </source>
</evidence>
<comment type="function">
    <text evidence="4">Catalyzes the transfer of a formyl group from 10-formyltetrahydrofolate to 5-phospho-ribosyl-glycinamide (GAR), producing 5-phospho-ribosyl-N-formylglycinamide (FGAR) and tetrahydrofolate.</text>
</comment>
<dbReference type="CDD" id="cd08645">
    <property type="entry name" value="FMT_core_GART"/>
    <property type="match status" value="1"/>
</dbReference>
<dbReference type="Proteomes" id="UP000005632">
    <property type="component" value="Chromosome"/>
</dbReference>
<comment type="similarity">
    <text evidence="4">Belongs to the GART family.</text>
</comment>
<dbReference type="GO" id="GO:0006189">
    <property type="term" value="P:'de novo' IMP biosynthetic process"/>
    <property type="evidence" value="ECO:0007669"/>
    <property type="project" value="UniProtKB-UniRule"/>
</dbReference>
<keyword evidence="2 4" id="KW-0808">Transferase</keyword>
<feature type="site" description="Raises pKa of active site His" evidence="4">
    <location>
        <position position="151"/>
    </location>
</feature>
<dbReference type="AlphaFoldDB" id="G8QVA6"/>
<dbReference type="InterPro" id="IPR036477">
    <property type="entry name" value="Formyl_transf_N_sf"/>
</dbReference>
<dbReference type="OrthoDB" id="2676808at2"/>
<dbReference type="InterPro" id="IPR020600">
    <property type="entry name" value="IMP_cyclohydrolase-like"/>
</dbReference>
<feature type="binding site" evidence="4">
    <location>
        <begin position="13"/>
        <end position="15"/>
    </location>
    <ligand>
        <name>N(1)-(5-phospho-beta-D-ribosyl)glycinamide</name>
        <dbReference type="ChEBI" id="CHEBI:143788"/>
    </ligand>
</feature>
<feature type="domain" description="Inosine monophosphate cyclohydrolase-like" evidence="6">
    <location>
        <begin position="211"/>
        <end position="413"/>
    </location>
</feature>
<dbReference type="eggNOG" id="COG3363">
    <property type="taxonomic scope" value="Bacteria"/>
</dbReference>
<evidence type="ECO:0000256" key="2">
    <source>
        <dbReference type="ARBA" id="ARBA00022679"/>
    </source>
</evidence>
<dbReference type="Pfam" id="PF07826">
    <property type="entry name" value="IMP_cyclohyd"/>
    <property type="match status" value="1"/>
</dbReference>
<dbReference type="InterPro" id="IPR004607">
    <property type="entry name" value="GART"/>
</dbReference>
<comment type="catalytic activity">
    <reaction evidence="4">
        <text>N(1)-(5-phospho-beta-D-ribosyl)glycinamide + (6R)-10-formyltetrahydrofolate = N(2)-formyl-N(1)-(5-phospho-beta-D-ribosyl)glycinamide + (6S)-5,6,7,8-tetrahydrofolate + H(+)</text>
        <dbReference type="Rhea" id="RHEA:15053"/>
        <dbReference type="ChEBI" id="CHEBI:15378"/>
        <dbReference type="ChEBI" id="CHEBI:57453"/>
        <dbReference type="ChEBI" id="CHEBI:143788"/>
        <dbReference type="ChEBI" id="CHEBI:147286"/>
        <dbReference type="ChEBI" id="CHEBI:195366"/>
        <dbReference type="EC" id="2.1.2.2"/>
    </reaction>
</comment>
<dbReference type="eggNOG" id="COG0299">
    <property type="taxonomic scope" value="Bacteria"/>
</dbReference>
<keyword evidence="3 4" id="KW-0658">Purine biosynthesis</keyword>
<dbReference type="SUPFAM" id="SSF75569">
    <property type="entry name" value="Archaeal IMP cyclohydrolase PurO"/>
    <property type="match status" value="1"/>
</dbReference>
<evidence type="ECO:0000256" key="1">
    <source>
        <dbReference type="ARBA" id="ARBA00005054"/>
    </source>
</evidence>
<dbReference type="Gene3D" id="3.40.50.170">
    <property type="entry name" value="Formyl transferase, N-terminal domain"/>
    <property type="match status" value="1"/>
</dbReference>
<dbReference type="RefSeq" id="WP_014271261.1">
    <property type="nucleotide sequence ID" value="NC_016633.1"/>
</dbReference>
<dbReference type="GO" id="GO:0004644">
    <property type="term" value="F:phosphoribosylglycinamide formyltransferase activity"/>
    <property type="evidence" value="ECO:0007669"/>
    <property type="project" value="UniProtKB-UniRule"/>
</dbReference>